<accession>W4K610</accession>
<name>W4K610_HETIT</name>
<reference evidence="2 3" key="1">
    <citation type="journal article" date="2012" name="New Phytol.">
        <title>Insight into trade-off between wood decay and parasitism from the genome of a fungal forest pathogen.</title>
        <authorList>
            <person name="Olson A."/>
            <person name="Aerts A."/>
            <person name="Asiegbu F."/>
            <person name="Belbahri L."/>
            <person name="Bouzid O."/>
            <person name="Broberg A."/>
            <person name="Canback B."/>
            <person name="Coutinho P.M."/>
            <person name="Cullen D."/>
            <person name="Dalman K."/>
            <person name="Deflorio G."/>
            <person name="van Diepen L.T."/>
            <person name="Dunand C."/>
            <person name="Duplessis S."/>
            <person name="Durling M."/>
            <person name="Gonthier P."/>
            <person name="Grimwood J."/>
            <person name="Fossdal C.G."/>
            <person name="Hansson D."/>
            <person name="Henrissat B."/>
            <person name="Hietala A."/>
            <person name="Himmelstrand K."/>
            <person name="Hoffmeister D."/>
            <person name="Hogberg N."/>
            <person name="James T.Y."/>
            <person name="Karlsson M."/>
            <person name="Kohler A."/>
            <person name="Kues U."/>
            <person name="Lee Y.H."/>
            <person name="Lin Y.C."/>
            <person name="Lind M."/>
            <person name="Lindquist E."/>
            <person name="Lombard V."/>
            <person name="Lucas S."/>
            <person name="Lunden K."/>
            <person name="Morin E."/>
            <person name="Murat C."/>
            <person name="Park J."/>
            <person name="Raffaello T."/>
            <person name="Rouze P."/>
            <person name="Salamov A."/>
            <person name="Schmutz J."/>
            <person name="Solheim H."/>
            <person name="Stahlberg J."/>
            <person name="Velez H."/>
            <person name="de Vries R.P."/>
            <person name="Wiebenga A."/>
            <person name="Woodward S."/>
            <person name="Yakovlev I."/>
            <person name="Garbelotto M."/>
            <person name="Martin F."/>
            <person name="Grigoriev I.V."/>
            <person name="Stenlid J."/>
        </authorList>
    </citation>
    <scope>NUCLEOTIDE SEQUENCE [LARGE SCALE GENOMIC DNA]</scope>
    <source>
        <strain evidence="2 3">TC 32-1</strain>
    </source>
</reference>
<gene>
    <name evidence="2" type="ORF">HETIRDRAFT_102227</name>
</gene>
<proteinExistence type="predicted"/>
<sequence length="217" mass="23289">MEKLGEGGGGANRRLVQGHVGPGRELMHSRGSLAPSYGRVPRDGLEREPWVLVLPTRKVALSGHLRLIPTSGYCERVWSRFHLERFIRGSRYSRHVHGGILHSGSGGIVGYRGAAGAGGSVRAAALIRPRLATARPRSESRLRRVSANLPTRSSSSSSSSPHHLGHRPGDVATAPSLDTHVPLDPDSAGTILLTFRSHPRPPSDPRSIGTLTTKPWA</sequence>
<organism evidence="2 3">
    <name type="scientific">Heterobasidion irregulare (strain TC 32-1)</name>
    <dbReference type="NCBI Taxonomy" id="747525"/>
    <lineage>
        <taxon>Eukaryota</taxon>
        <taxon>Fungi</taxon>
        <taxon>Dikarya</taxon>
        <taxon>Basidiomycota</taxon>
        <taxon>Agaricomycotina</taxon>
        <taxon>Agaricomycetes</taxon>
        <taxon>Russulales</taxon>
        <taxon>Bondarzewiaceae</taxon>
        <taxon>Heterobasidion</taxon>
        <taxon>Heterobasidion annosum species complex</taxon>
    </lineage>
</organism>
<dbReference type="EMBL" id="KI925459">
    <property type="protein sequence ID" value="ETW81209.1"/>
    <property type="molecule type" value="Genomic_DNA"/>
</dbReference>
<evidence type="ECO:0000256" key="1">
    <source>
        <dbReference type="SAM" id="MobiDB-lite"/>
    </source>
</evidence>
<dbReference type="RefSeq" id="XP_009547871.1">
    <property type="nucleotide sequence ID" value="XM_009549576.1"/>
</dbReference>
<dbReference type="AlphaFoldDB" id="W4K610"/>
<dbReference type="KEGG" id="hir:HETIRDRAFT_102227"/>
<feature type="region of interest" description="Disordered" evidence="1">
    <location>
        <begin position="135"/>
        <end position="217"/>
    </location>
</feature>
<keyword evidence="3" id="KW-1185">Reference proteome</keyword>
<dbReference type="GeneID" id="20665831"/>
<dbReference type="HOGENOM" id="CLU_1272452_0_0_1"/>
<dbReference type="InParanoid" id="W4K610"/>
<protein>
    <submittedName>
        <fullName evidence="2">Uncharacterized protein</fullName>
    </submittedName>
</protein>
<evidence type="ECO:0000313" key="3">
    <source>
        <dbReference type="Proteomes" id="UP000030671"/>
    </source>
</evidence>
<dbReference type="Proteomes" id="UP000030671">
    <property type="component" value="Unassembled WGS sequence"/>
</dbReference>
<evidence type="ECO:0000313" key="2">
    <source>
        <dbReference type="EMBL" id="ETW81209.1"/>
    </source>
</evidence>